<gene>
    <name evidence="1" type="ORF">MM35RIKEN_16520</name>
</gene>
<evidence type="ECO:0000313" key="2">
    <source>
        <dbReference type="Proteomes" id="UP000681343"/>
    </source>
</evidence>
<keyword evidence="2" id="KW-1185">Reference proteome</keyword>
<organism evidence="1 2">
    <name type="scientific">Vescimonas fastidiosa</name>
    <dbReference type="NCBI Taxonomy" id="2714353"/>
    <lineage>
        <taxon>Bacteria</taxon>
        <taxon>Bacillati</taxon>
        <taxon>Bacillota</taxon>
        <taxon>Clostridia</taxon>
        <taxon>Eubacteriales</taxon>
        <taxon>Oscillospiraceae</taxon>
        <taxon>Vescimonas</taxon>
    </lineage>
</organism>
<keyword evidence="1" id="KW-0614">Plasmid</keyword>
<dbReference type="KEGG" id="vfa:MM35RIKEN_16520"/>
<reference evidence="1" key="1">
    <citation type="submission" date="2020-09" db="EMBL/GenBank/DDBJ databases">
        <title>New species isolated from human feces.</title>
        <authorList>
            <person name="Kitahara M."/>
            <person name="Shigeno Y."/>
            <person name="Shime M."/>
            <person name="Matsumoto Y."/>
            <person name="Nakamura S."/>
            <person name="Motooka D."/>
            <person name="Fukuoka S."/>
            <person name="Nishikawa H."/>
            <person name="Benno Y."/>
        </authorList>
    </citation>
    <scope>NUCLEOTIDE SEQUENCE</scope>
    <source>
        <strain evidence="1">MM35</strain>
        <plasmid evidence="1">pMM35_01</plasmid>
    </source>
</reference>
<dbReference type="Proteomes" id="UP000681343">
    <property type="component" value="Plasmid pMM35_01"/>
</dbReference>
<dbReference type="AlphaFoldDB" id="A0A810PUM2"/>
<geneLocation type="plasmid" evidence="1 2">
    <name>pMM35_01</name>
</geneLocation>
<protein>
    <submittedName>
        <fullName evidence="1">Uncharacterized protein</fullName>
    </submittedName>
</protein>
<name>A0A810PUM2_9FIRM</name>
<sequence length="147" mass="16730">MKSYNITRPMPWHEFKAMPEDLKREFFRNMQSFGGTAKWLAEEMNACDATIRREAELVGAPFRRGGRNAEMWQRKIMEWANADAVDIHPADAQVEGGHITADVPEGKKPQVGAKLLHARLEMSGDRESLLANLRVLLPDEGRVTVEW</sequence>
<proteinExistence type="predicted"/>
<evidence type="ECO:0000313" key="1">
    <source>
        <dbReference type="EMBL" id="BCK79460.1"/>
    </source>
</evidence>
<dbReference type="EMBL" id="AP023416">
    <property type="protein sequence ID" value="BCK79460.1"/>
    <property type="molecule type" value="Genomic_DNA"/>
</dbReference>
<accession>A0A810PUM2</accession>